<dbReference type="RefSeq" id="XP_066067627.1">
    <property type="nucleotide sequence ID" value="XM_066211530.1"/>
</dbReference>
<reference evidence="2" key="3">
    <citation type="submission" date="2024-01" db="EMBL/GenBank/DDBJ databases">
        <authorList>
            <person name="Coelho M.A."/>
            <person name="David-Palma M."/>
            <person name="Shea T."/>
            <person name="Sun S."/>
            <person name="Cuomo C.A."/>
            <person name="Heitman J."/>
        </authorList>
    </citation>
    <scope>NUCLEOTIDE SEQUENCE</scope>
    <source>
        <strain evidence="2">CBS 7841</strain>
    </source>
</reference>
<reference evidence="2" key="1">
    <citation type="submission" date="2016-06" db="EMBL/GenBank/DDBJ databases">
        <authorList>
            <person name="Cuomo C."/>
            <person name="Litvintseva A."/>
            <person name="Heitman J."/>
            <person name="Chen Y."/>
            <person name="Sun S."/>
            <person name="Springer D."/>
            <person name="Dromer F."/>
            <person name="Young S."/>
            <person name="Zeng Q."/>
            <person name="Chapman S."/>
            <person name="Gujja S."/>
            <person name="Saif S."/>
            <person name="Birren B."/>
        </authorList>
    </citation>
    <scope>NUCLEOTIDE SEQUENCE</scope>
    <source>
        <strain evidence="2">CBS 7841</strain>
    </source>
</reference>
<dbReference type="EMBL" id="CP143785">
    <property type="protein sequence ID" value="WVN86927.1"/>
    <property type="molecule type" value="Genomic_DNA"/>
</dbReference>
<keyword evidence="3" id="KW-1185">Reference proteome</keyword>
<feature type="compositionally biased region" description="Basic and acidic residues" evidence="1">
    <location>
        <begin position="107"/>
        <end position="121"/>
    </location>
</feature>
<feature type="region of interest" description="Disordered" evidence="1">
    <location>
        <begin position="97"/>
        <end position="209"/>
    </location>
</feature>
<protein>
    <submittedName>
        <fullName evidence="2">Uncharacterized protein</fullName>
    </submittedName>
</protein>
<reference evidence="2" key="2">
    <citation type="journal article" date="2022" name="Elife">
        <title>Obligate sexual reproduction of a homothallic fungus closely related to the Cryptococcus pathogenic species complex.</title>
        <authorList>
            <person name="Passer A.R."/>
            <person name="Clancey S.A."/>
            <person name="Shea T."/>
            <person name="David-Palma M."/>
            <person name="Averette A.F."/>
            <person name="Boekhout T."/>
            <person name="Porcel B.M."/>
            <person name="Nowrousian M."/>
            <person name="Cuomo C.A."/>
            <person name="Sun S."/>
            <person name="Heitman J."/>
            <person name="Coelho M.A."/>
        </authorList>
    </citation>
    <scope>NUCLEOTIDE SEQUENCE</scope>
    <source>
        <strain evidence="2">CBS 7841</strain>
    </source>
</reference>
<organism evidence="2 3">
    <name type="scientific">Cryptococcus depauperatus CBS 7841</name>
    <dbReference type="NCBI Taxonomy" id="1295531"/>
    <lineage>
        <taxon>Eukaryota</taxon>
        <taxon>Fungi</taxon>
        <taxon>Dikarya</taxon>
        <taxon>Basidiomycota</taxon>
        <taxon>Agaricomycotina</taxon>
        <taxon>Tremellomycetes</taxon>
        <taxon>Tremellales</taxon>
        <taxon>Cryptococcaceae</taxon>
        <taxon>Cryptococcus</taxon>
    </lineage>
</organism>
<feature type="compositionally biased region" description="Basic and acidic residues" evidence="1">
    <location>
        <begin position="144"/>
        <end position="170"/>
    </location>
</feature>
<name>A0AAJ8M0U8_9TREE</name>
<feature type="compositionally biased region" description="Polar residues" evidence="1">
    <location>
        <begin position="47"/>
        <end position="59"/>
    </location>
</feature>
<feature type="compositionally biased region" description="Acidic residues" evidence="1">
    <location>
        <begin position="175"/>
        <end position="185"/>
    </location>
</feature>
<dbReference type="KEGG" id="cdep:91086314"/>
<accession>A0AAJ8M0U8</accession>
<sequence>MGDNHDPPTGDVHPLPIQPEEQDGHATPKNISTAEPLSADSYEEEVSSNGHAQASTNADETALAMQADLDPSVMLESSLLDDEEGFDPATLANLAALSRFPVDDDDALRMDQDPEPDERPLETGSPTREPLTSEQVQEWMNQLARDKEEKQRQSREREEERDERDPREGRSFSQDIEDADEDEYGDNQIGGSQLEDLSHKKKNKKRNRTVLSCTGESHIDSNGIFMALD</sequence>
<evidence type="ECO:0000313" key="2">
    <source>
        <dbReference type="EMBL" id="WVN86927.1"/>
    </source>
</evidence>
<dbReference type="Proteomes" id="UP000094043">
    <property type="component" value="Chromosome 2"/>
</dbReference>
<evidence type="ECO:0000313" key="3">
    <source>
        <dbReference type="Proteomes" id="UP000094043"/>
    </source>
</evidence>
<dbReference type="AlphaFoldDB" id="A0AAJ8M0U8"/>
<gene>
    <name evidence="2" type="ORF">L203_102102</name>
</gene>
<feature type="compositionally biased region" description="Polar residues" evidence="1">
    <location>
        <begin position="124"/>
        <end position="140"/>
    </location>
</feature>
<feature type="compositionally biased region" description="Basic residues" evidence="1">
    <location>
        <begin position="199"/>
        <end position="208"/>
    </location>
</feature>
<proteinExistence type="predicted"/>
<dbReference type="GeneID" id="91086314"/>
<evidence type="ECO:0000256" key="1">
    <source>
        <dbReference type="SAM" id="MobiDB-lite"/>
    </source>
</evidence>
<feature type="region of interest" description="Disordered" evidence="1">
    <location>
        <begin position="1"/>
        <end position="62"/>
    </location>
</feature>